<feature type="region of interest" description="Disordered" evidence="1">
    <location>
        <begin position="577"/>
        <end position="630"/>
    </location>
</feature>
<feature type="region of interest" description="Disordered" evidence="1">
    <location>
        <begin position="1"/>
        <end position="104"/>
    </location>
</feature>
<feature type="region of interest" description="Disordered" evidence="1">
    <location>
        <begin position="735"/>
        <end position="760"/>
    </location>
</feature>
<proteinExistence type="predicted"/>
<dbReference type="EMBL" id="CAIX01000001">
    <property type="protein sequence ID" value="CCI39303.1"/>
    <property type="molecule type" value="Genomic_DNA"/>
</dbReference>
<sequence>MTEDDDINSQIHSSQKVKEMSAPASSANEDDDSSTCGSSSSSDSSDSESDKEDEAENAESTHTDETLTSNGNDAVPSSGSNLPTRSQSSTSTPHTESNRLRNVNSNRAAARFRQQQNAELGLMALGTKKRDRRTIEEIQRDIQKKRGKTTCGNNGNLQNSKVKKSTLNNSPALSSDSGVEPTTVLSLNASSYKMPKGKANSARSRLAMKVFGRGGRSSLSNNAKTKKNAPSTGTTGIVTNISAGTMKKTTAISDSNDSKGDRAESIDTEKMDRQVLPESSRNESVKNVRCLLRSMLRYGDLGEMNHSLGDAKTFADEYKLPNFIHRSNLCTVTKLSEEKLYKWATDITELAQKAIEKNQDVGKFMDVEICPSQLIARLYDNLKLRVAVQRALRDANCAKPAAGGMLTNGAYVLVAKQSDHSVLNIAKDCQAWPWAEKEHEWNDKKDIALLLGIYVHGFGCWEEILNDDLLHFHKQRALKGDRLRKRAENLMKKLPPPDGVVDPIIVYKAYALLADNSPASSSLPQQQPSETLATAVTNANNKGRTQLRRTNDKISAKTTSAVIAEVMPIEKKKDLPLDLQVKGKRKRSASSSPTATISSHSDEGNHKILSDHVDESGSDAHNMHPTPSSPIAIAAKNVDTTKSNKHKEGATRRTEKISAEPQEVFEYLPALTSEQMVEKWNPSKQMKDIRQVLKKIRIMAEWSKTRQDDLVVEKMLKYVIVIGSAIDHLVFERMEQSTHSHKNKKHRKETERTDLRSEVSPECEKELDEYSTCLWTYAASFTPFTAVQFEQLYDDMCADATTTRQREK</sequence>
<evidence type="ECO:0000256" key="1">
    <source>
        <dbReference type="SAM" id="MobiDB-lite"/>
    </source>
</evidence>
<dbReference type="InterPro" id="IPR056302">
    <property type="entry name" value="CHD1-2/Hrp3_HTH"/>
</dbReference>
<feature type="compositionally biased region" description="Basic and acidic residues" evidence="1">
    <location>
        <begin position="748"/>
        <end position="760"/>
    </location>
</feature>
<feature type="region of interest" description="Disordered" evidence="1">
    <location>
        <begin position="213"/>
        <end position="238"/>
    </location>
</feature>
<dbReference type="AlphaFoldDB" id="A0A024FYC2"/>
<name>A0A024FYC2_9STRA</name>
<comment type="caution">
    <text evidence="3">The sequence shown here is derived from an EMBL/GenBank/DDBJ whole genome shotgun (WGS) entry which is preliminary data.</text>
</comment>
<protein>
    <recommendedName>
        <fullName evidence="2">ATP-dependent helicase CHD1-2/hrp3 HTH domain-containing protein</fullName>
    </recommendedName>
</protein>
<feature type="compositionally biased region" description="Polar residues" evidence="1">
    <location>
        <begin position="217"/>
        <end position="238"/>
    </location>
</feature>
<dbReference type="Gene3D" id="1.10.10.60">
    <property type="entry name" value="Homeodomain-like"/>
    <property type="match status" value="1"/>
</dbReference>
<reference evidence="3 4" key="1">
    <citation type="submission" date="2012-05" db="EMBL/GenBank/DDBJ databases">
        <title>Recombination and specialization in a pathogen metapopulation.</title>
        <authorList>
            <person name="Gardiner A."/>
            <person name="Kemen E."/>
            <person name="Schultz-Larsen T."/>
            <person name="MacLean D."/>
            <person name="Van Oosterhout C."/>
            <person name="Jones J.D.G."/>
        </authorList>
    </citation>
    <scope>NUCLEOTIDE SEQUENCE [LARGE SCALE GENOMIC DNA]</scope>
    <source>
        <strain evidence="3 4">Ac Nc2</strain>
    </source>
</reference>
<feature type="compositionally biased region" description="Low complexity" evidence="1">
    <location>
        <begin position="34"/>
        <end position="44"/>
    </location>
</feature>
<feature type="region of interest" description="Disordered" evidence="1">
    <location>
        <begin position="141"/>
        <end position="180"/>
    </location>
</feature>
<feature type="compositionally biased region" description="Basic and acidic residues" evidence="1">
    <location>
        <begin position="600"/>
        <end position="615"/>
    </location>
</feature>
<dbReference type="STRING" id="65357.A0A024FYC2"/>
<dbReference type="Pfam" id="PF23588">
    <property type="entry name" value="HTH_CHD1_Hrp3"/>
    <property type="match status" value="1"/>
</dbReference>
<keyword evidence="4" id="KW-1185">Reference proteome</keyword>
<gene>
    <name evidence="3" type="ORF">BN9_000860</name>
</gene>
<feature type="compositionally biased region" description="Polar residues" evidence="1">
    <location>
        <begin position="66"/>
        <end position="103"/>
    </location>
</feature>
<feature type="compositionally biased region" description="Low complexity" evidence="1">
    <location>
        <begin position="589"/>
        <end position="599"/>
    </location>
</feature>
<feature type="compositionally biased region" description="Acidic residues" evidence="1">
    <location>
        <begin position="45"/>
        <end position="57"/>
    </location>
</feature>
<organism evidence="3 4">
    <name type="scientific">Albugo candida</name>
    <dbReference type="NCBI Taxonomy" id="65357"/>
    <lineage>
        <taxon>Eukaryota</taxon>
        <taxon>Sar</taxon>
        <taxon>Stramenopiles</taxon>
        <taxon>Oomycota</taxon>
        <taxon>Peronosporomycetes</taxon>
        <taxon>Albuginales</taxon>
        <taxon>Albuginaceae</taxon>
        <taxon>Albugo</taxon>
    </lineage>
</organism>
<feature type="domain" description="ATP-dependent helicase CHD1-2/hrp3 HTH" evidence="2">
    <location>
        <begin position="439"/>
        <end position="490"/>
    </location>
</feature>
<accession>A0A024FYC2</accession>
<feature type="compositionally biased region" description="Polar residues" evidence="1">
    <location>
        <begin position="150"/>
        <end position="177"/>
    </location>
</feature>
<evidence type="ECO:0000259" key="2">
    <source>
        <dbReference type="Pfam" id="PF23588"/>
    </source>
</evidence>
<evidence type="ECO:0000313" key="3">
    <source>
        <dbReference type="EMBL" id="CCI39303.1"/>
    </source>
</evidence>
<dbReference type="Proteomes" id="UP000053237">
    <property type="component" value="Unassembled WGS sequence"/>
</dbReference>
<dbReference type="OrthoDB" id="71620at2759"/>
<evidence type="ECO:0000313" key="4">
    <source>
        <dbReference type="Proteomes" id="UP000053237"/>
    </source>
</evidence>
<dbReference type="InParanoid" id="A0A024FYC2"/>